<dbReference type="InterPro" id="IPR040442">
    <property type="entry name" value="Pyrv_kinase-like_dom_sf"/>
</dbReference>
<proteinExistence type="inferred from homology"/>
<evidence type="ECO:0000256" key="6">
    <source>
        <dbReference type="ARBA" id="ARBA00022679"/>
    </source>
</evidence>
<dbReference type="EMBL" id="VSSQ01021074">
    <property type="protein sequence ID" value="MPM66423.1"/>
    <property type="molecule type" value="Genomic_DNA"/>
</dbReference>
<evidence type="ECO:0000259" key="15">
    <source>
        <dbReference type="Pfam" id="PF02887"/>
    </source>
</evidence>
<evidence type="ECO:0000256" key="13">
    <source>
        <dbReference type="ARBA" id="ARBA00023317"/>
    </source>
</evidence>
<dbReference type="GO" id="GO:0005524">
    <property type="term" value="F:ATP binding"/>
    <property type="evidence" value="ECO:0007669"/>
    <property type="project" value="UniProtKB-KW"/>
</dbReference>
<keyword evidence="9 16" id="KW-0418">Kinase</keyword>
<accession>A0A645BT58</accession>
<comment type="similarity">
    <text evidence="4">Belongs to the pyruvate kinase family.</text>
</comment>
<dbReference type="SUPFAM" id="SSF50800">
    <property type="entry name" value="PK beta-barrel domain-like"/>
    <property type="match status" value="1"/>
</dbReference>
<dbReference type="Pfam" id="PF02887">
    <property type="entry name" value="PK_C"/>
    <property type="match status" value="1"/>
</dbReference>
<evidence type="ECO:0000256" key="1">
    <source>
        <dbReference type="ARBA" id="ARBA00001946"/>
    </source>
</evidence>
<reference evidence="16" key="1">
    <citation type="submission" date="2019-08" db="EMBL/GenBank/DDBJ databases">
        <authorList>
            <person name="Kucharzyk K."/>
            <person name="Murdoch R.W."/>
            <person name="Higgins S."/>
            <person name="Loffler F."/>
        </authorList>
    </citation>
    <scope>NUCLEOTIDE SEQUENCE</scope>
</reference>
<dbReference type="InterPro" id="IPR015793">
    <property type="entry name" value="Pyrv_Knase_brl"/>
</dbReference>
<protein>
    <recommendedName>
        <fullName evidence="5">pyruvate kinase</fullName>
        <ecNumber evidence="5">2.7.1.40</ecNumber>
    </recommendedName>
</protein>
<comment type="caution">
    <text evidence="16">The sequence shown here is derived from an EMBL/GenBank/DDBJ whole genome shotgun (WGS) entry which is preliminary data.</text>
</comment>
<evidence type="ECO:0000256" key="5">
    <source>
        <dbReference type="ARBA" id="ARBA00012142"/>
    </source>
</evidence>
<dbReference type="FunFam" id="2.40.33.10:FF:000001">
    <property type="entry name" value="Pyruvate kinase"/>
    <property type="match status" value="1"/>
</dbReference>
<evidence type="ECO:0000256" key="7">
    <source>
        <dbReference type="ARBA" id="ARBA00022723"/>
    </source>
</evidence>
<comment type="cofactor">
    <cofactor evidence="2">
        <name>K(+)</name>
        <dbReference type="ChEBI" id="CHEBI:29103"/>
    </cofactor>
</comment>
<dbReference type="PANTHER" id="PTHR11817">
    <property type="entry name" value="PYRUVATE KINASE"/>
    <property type="match status" value="1"/>
</dbReference>
<dbReference type="UniPathway" id="UPA00109">
    <property type="reaction ID" value="UER00188"/>
</dbReference>
<dbReference type="PRINTS" id="PR01050">
    <property type="entry name" value="PYRUVTKNASE"/>
</dbReference>
<gene>
    <name evidence="16" type="primary">pyk_24</name>
    <name evidence="16" type="ORF">SDC9_113330</name>
</gene>
<dbReference type="InterPro" id="IPR011037">
    <property type="entry name" value="Pyrv_Knase-like_insert_dom_sf"/>
</dbReference>
<keyword evidence="10" id="KW-0067">ATP-binding</keyword>
<keyword evidence="12" id="KW-0324">Glycolysis</keyword>
<dbReference type="GO" id="GO:0030955">
    <property type="term" value="F:potassium ion binding"/>
    <property type="evidence" value="ECO:0007669"/>
    <property type="project" value="InterPro"/>
</dbReference>
<dbReference type="GO" id="GO:0016301">
    <property type="term" value="F:kinase activity"/>
    <property type="evidence" value="ECO:0007669"/>
    <property type="project" value="UniProtKB-KW"/>
</dbReference>
<dbReference type="InterPro" id="IPR015813">
    <property type="entry name" value="Pyrv/PenolPyrv_kinase-like_dom"/>
</dbReference>
<evidence type="ECO:0000256" key="12">
    <source>
        <dbReference type="ARBA" id="ARBA00023152"/>
    </source>
</evidence>
<dbReference type="Pfam" id="PF00224">
    <property type="entry name" value="PK"/>
    <property type="match status" value="1"/>
</dbReference>
<dbReference type="Gene3D" id="2.40.33.10">
    <property type="entry name" value="PK beta-barrel domain-like"/>
    <property type="match status" value="1"/>
</dbReference>
<feature type="domain" description="Pyruvate kinase barrel" evidence="14">
    <location>
        <begin position="7"/>
        <end position="248"/>
    </location>
</feature>
<evidence type="ECO:0000256" key="11">
    <source>
        <dbReference type="ARBA" id="ARBA00022842"/>
    </source>
</evidence>
<evidence type="ECO:0000256" key="10">
    <source>
        <dbReference type="ARBA" id="ARBA00022840"/>
    </source>
</evidence>
<dbReference type="InterPro" id="IPR018209">
    <property type="entry name" value="Pyrv_Knase_AS"/>
</dbReference>
<dbReference type="SUPFAM" id="SSF52935">
    <property type="entry name" value="PK C-terminal domain-like"/>
    <property type="match status" value="1"/>
</dbReference>
<dbReference type="InterPro" id="IPR001697">
    <property type="entry name" value="Pyr_Knase"/>
</dbReference>
<keyword evidence="6 16" id="KW-0808">Transferase</keyword>
<dbReference type="FunFam" id="3.20.20.60:FF:000025">
    <property type="entry name" value="Pyruvate kinase"/>
    <property type="match status" value="1"/>
</dbReference>
<evidence type="ECO:0000256" key="9">
    <source>
        <dbReference type="ARBA" id="ARBA00022777"/>
    </source>
</evidence>
<name>A0A645BT58_9ZZZZ</name>
<evidence type="ECO:0000256" key="4">
    <source>
        <dbReference type="ARBA" id="ARBA00008663"/>
    </source>
</evidence>
<organism evidence="16">
    <name type="scientific">bioreactor metagenome</name>
    <dbReference type="NCBI Taxonomy" id="1076179"/>
    <lineage>
        <taxon>unclassified sequences</taxon>
        <taxon>metagenomes</taxon>
        <taxon>ecological metagenomes</taxon>
    </lineage>
</organism>
<evidence type="ECO:0000313" key="16">
    <source>
        <dbReference type="EMBL" id="MPM66423.1"/>
    </source>
</evidence>
<dbReference type="InterPro" id="IPR036918">
    <property type="entry name" value="Pyrv_Knase_C_sf"/>
</dbReference>
<dbReference type="InterPro" id="IPR015795">
    <property type="entry name" value="Pyrv_Knase_C"/>
</dbReference>
<dbReference type="EC" id="2.7.1.40" evidence="5"/>
<dbReference type="GO" id="GO:0004743">
    <property type="term" value="F:pyruvate kinase activity"/>
    <property type="evidence" value="ECO:0007669"/>
    <property type="project" value="UniProtKB-EC"/>
</dbReference>
<comment type="pathway">
    <text evidence="3">Carbohydrate degradation; glycolysis; pyruvate from D-glyceraldehyde 3-phosphate: step 5/5.</text>
</comment>
<sequence length="398" mass="44418">MEYDEGFVVKEGDTVYFADDVNGVSGNYLLYTNYNNFTNEVPVGAYILIDDGEISLSVVEKRPSQLVCRVNNGGRIKGKKSINVPNVSIKLPSVTKRDKEFIEWAIDNDLDFVAHSFVRNKEDLKEVQDILDKRNSHLKMIAKIENQEGVDHIDEILSHCYGAMVARGDLGVEIESQKIPVIQRQIINKCQSRKKPVIIATQMLHTMIDNPRPTRAEVSDVANAIYQGTDAIMLSGETASGKYPIESVQMMTKIAIEIEQNVQPNVKLELTDVTWPVAAVLAKNIVRSTCQLPVKAIVFDTMSGRTGRYIAAFRPKVPLFAKCYKTYVMRELALSFGVYPYMMEVKDSKDDFVKQAVRNLVADKVIDMDDMIGVLGGSFGTQAGASFIELGTVRNMAK</sequence>
<dbReference type="InterPro" id="IPR015806">
    <property type="entry name" value="Pyrv_Knase_insert_dom_sf"/>
</dbReference>
<evidence type="ECO:0000256" key="8">
    <source>
        <dbReference type="ARBA" id="ARBA00022741"/>
    </source>
</evidence>
<dbReference type="Gene3D" id="3.40.1380.20">
    <property type="entry name" value="Pyruvate kinase, C-terminal domain"/>
    <property type="match status" value="1"/>
</dbReference>
<dbReference type="NCBIfam" id="TIGR01064">
    <property type="entry name" value="pyruv_kin"/>
    <property type="match status" value="1"/>
</dbReference>
<comment type="cofactor">
    <cofactor evidence="1">
        <name>Mg(2+)</name>
        <dbReference type="ChEBI" id="CHEBI:18420"/>
    </cofactor>
</comment>
<dbReference type="PROSITE" id="PS00110">
    <property type="entry name" value="PYRUVATE_KINASE"/>
    <property type="match status" value="1"/>
</dbReference>
<keyword evidence="11" id="KW-0460">Magnesium</keyword>
<keyword evidence="7" id="KW-0479">Metal-binding</keyword>
<evidence type="ECO:0000256" key="3">
    <source>
        <dbReference type="ARBA" id="ARBA00004997"/>
    </source>
</evidence>
<evidence type="ECO:0000259" key="14">
    <source>
        <dbReference type="Pfam" id="PF00224"/>
    </source>
</evidence>
<feature type="domain" description="Pyruvate kinase C-terminal" evidence="15">
    <location>
        <begin position="282"/>
        <end position="383"/>
    </location>
</feature>
<dbReference type="AlphaFoldDB" id="A0A645BT58"/>
<keyword evidence="8" id="KW-0547">Nucleotide-binding</keyword>
<keyword evidence="13 16" id="KW-0670">Pyruvate</keyword>
<evidence type="ECO:0000256" key="2">
    <source>
        <dbReference type="ARBA" id="ARBA00001958"/>
    </source>
</evidence>
<dbReference type="SUPFAM" id="SSF51621">
    <property type="entry name" value="Phosphoenolpyruvate/pyruvate domain"/>
    <property type="match status" value="1"/>
</dbReference>
<dbReference type="Gene3D" id="3.20.20.60">
    <property type="entry name" value="Phosphoenolpyruvate-binding domains"/>
    <property type="match status" value="1"/>
</dbReference>
<dbReference type="GO" id="GO:0000287">
    <property type="term" value="F:magnesium ion binding"/>
    <property type="evidence" value="ECO:0007669"/>
    <property type="project" value="InterPro"/>
</dbReference>